<evidence type="ECO:0000313" key="1">
    <source>
        <dbReference type="EMBL" id="KAE9584356.1"/>
    </source>
</evidence>
<name>A0A6A4MJ26_LUPAL</name>
<gene>
    <name evidence="1" type="ORF">Lalb_Chr00c21g0405921</name>
</gene>
<reference evidence="2" key="1">
    <citation type="journal article" date="2020" name="Nat. Commun.">
        <title>Genome sequence of the cluster root forming white lupin.</title>
        <authorList>
            <person name="Hufnagel B."/>
            <person name="Marques A."/>
            <person name="Soriano A."/>
            <person name="Marques L."/>
            <person name="Divol F."/>
            <person name="Doumas P."/>
            <person name="Sallet E."/>
            <person name="Mancinotti D."/>
            <person name="Carrere S."/>
            <person name="Marande W."/>
            <person name="Arribat S."/>
            <person name="Keller J."/>
            <person name="Huneau C."/>
            <person name="Blein T."/>
            <person name="Aime D."/>
            <person name="Laguerre M."/>
            <person name="Taylor J."/>
            <person name="Schubert V."/>
            <person name="Nelson M."/>
            <person name="Geu-Flores F."/>
            <person name="Crespi M."/>
            <person name="Gallardo-Guerrero K."/>
            <person name="Delaux P.-M."/>
            <person name="Salse J."/>
            <person name="Berges H."/>
            <person name="Guyot R."/>
            <person name="Gouzy J."/>
            <person name="Peret B."/>
        </authorList>
    </citation>
    <scope>NUCLEOTIDE SEQUENCE [LARGE SCALE GENOMIC DNA]</scope>
    <source>
        <strain evidence="2">cv. Amiga</strain>
    </source>
</reference>
<sequence length="79" mass="8741">MREGDPSQSTVLATDFYQSAMLLINPLSLHSSCRLPFSFIYLSVGLDRVLSLSRGCPSLPKGCSSFLPRPYMRGSLNWA</sequence>
<comment type="caution">
    <text evidence="1">The sequence shown here is derived from an EMBL/GenBank/DDBJ whole genome shotgun (WGS) entry which is preliminary data.</text>
</comment>
<keyword evidence="1" id="KW-0496">Mitochondrion</keyword>
<protein>
    <submittedName>
        <fullName evidence="1">Uncharacterized protein</fullName>
    </submittedName>
</protein>
<dbReference type="EMBL" id="WOCE01000046">
    <property type="protein sequence ID" value="KAE9584356.1"/>
    <property type="molecule type" value="Genomic_DNA"/>
</dbReference>
<accession>A0A6A4MJ26</accession>
<geneLocation type="mitochondrion" evidence="1"/>
<evidence type="ECO:0000313" key="2">
    <source>
        <dbReference type="Proteomes" id="UP000447434"/>
    </source>
</evidence>
<dbReference type="Proteomes" id="UP000447434">
    <property type="component" value="Unassembled WGS sequence"/>
</dbReference>
<keyword evidence="2" id="KW-1185">Reference proteome</keyword>
<dbReference type="AlphaFoldDB" id="A0A6A4MJ26"/>
<proteinExistence type="predicted"/>
<organism evidence="1 2">
    <name type="scientific">Lupinus albus</name>
    <name type="common">White lupine</name>
    <name type="synonym">Lupinus termis</name>
    <dbReference type="NCBI Taxonomy" id="3870"/>
    <lineage>
        <taxon>Eukaryota</taxon>
        <taxon>Viridiplantae</taxon>
        <taxon>Streptophyta</taxon>
        <taxon>Embryophyta</taxon>
        <taxon>Tracheophyta</taxon>
        <taxon>Spermatophyta</taxon>
        <taxon>Magnoliopsida</taxon>
        <taxon>eudicotyledons</taxon>
        <taxon>Gunneridae</taxon>
        <taxon>Pentapetalae</taxon>
        <taxon>rosids</taxon>
        <taxon>fabids</taxon>
        <taxon>Fabales</taxon>
        <taxon>Fabaceae</taxon>
        <taxon>Papilionoideae</taxon>
        <taxon>50 kb inversion clade</taxon>
        <taxon>genistoids sensu lato</taxon>
        <taxon>core genistoids</taxon>
        <taxon>Genisteae</taxon>
        <taxon>Lupinus</taxon>
    </lineage>
</organism>